<accession>A0A7X2IIY9</accession>
<protein>
    <submittedName>
        <fullName evidence="2">Uncharacterized protein</fullName>
    </submittedName>
</protein>
<dbReference type="AlphaFoldDB" id="A0A7X2IIY9"/>
<dbReference type="EMBL" id="WKJJ01000002">
    <property type="protein sequence ID" value="MRV70675.1"/>
    <property type="molecule type" value="Genomic_DNA"/>
</dbReference>
<comment type="caution">
    <text evidence="2">The sequence shown here is derived from an EMBL/GenBank/DDBJ whole genome shotgun (WGS) entry which is preliminary data.</text>
</comment>
<organism evidence="2 3">
    <name type="scientific">Pseudoduganella rivuli</name>
    <dbReference type="NCBI Taxonomy" id="2666085"/>
    <lineage>
        <taxon>Bacteria</taxon>
        <taxon>Pseudomonadati</taxon>
        <taxon>Pseudomonadota</taxon>
        <taxon>Betaproteobacteria</taxon>
        <taxon>Burkholderiales</taxon>
        <taxon>Oxalobacteraceae</taxon>
        <taxon>Telluria group</taxon>
        <taxon>Pseudoduganella</taxon>
    </lineage>
</organism>
<feature type="compositionally biased region" description="Polar residues" evidence="1">
    <location>
        <begin position="34"/>
        <end position="58"/>
    </location>
</feature>
<name>A0A7X2IIY9_9BURK</name>
<dbReference type="Proteomes" id="UP000446768">
    <property type="component" value="Unassembled WGS sequence"/>
</dbReference>
<dbReference type="RefSeq" id="WP_154371172.1">
    <property type="nucleotide sequence ID" value="NZ_WKJJ01000002.1"/>
</dbReference>
<gene>
    <name evidence="2" type="ORF">GJ700_02945</name>
</gene>
<proteinExistence type="predicted"/>
<evidence type="ECO:0000313" key="3">
    <source>
        <dbReference type="Proteomes" id="UP000446768"/>
    </source>
</evidence>
<sequence>MPKKSFSFDVTGRKLFDAERVAVGAFVRRYASASESARVQSASSKESRTSGNAPQANVASDVLRLSDQPKTVRAKKQVVKKVVTSSLSATALRGVIFGVTASEQKAATSTKRQVVKAAEPKPVAVKRSASRAVRP</sequence>
<keyword evidence="3" id="KW-1185">Reference proteome</keyword>
<evidence type="ECO:0000313" key="2">
    <source>
        <dbReference type="EMBL" id="MRV70675.1"/>
    </source>
</evidence>
<reference evidence="2 3" key="1">
    <citation type="submission" date="2019-11" db="EMBL/GenBank/DDBJ databases">
        <title>Novel species isolated from a subtropical stream in China.</title>
        <authorList>
            <person name="Lu H."/>
        </authorList>
    </citation>
    <scope>NUCLEOTIDE SEQUENCE [LARGE SCALE GENOMIC DNA]</scope>
    <source>
        <strain evidence="2 3">FT92W</strain>
    </source>
</reference>
<feature type="region of interest" description="Disordered" evidence="1">
    <location>
        <begin position="34"/>
        <end position="64"/>
    </location>
</feature>
<evidence type="ECO:0000256" key="1">
    <source>
        <dbReference type="SAM" id="MobiDB-lite"/>
    </source>
</evidence>